<dbReference type="PANTHER" id="PTHR21248">
    <property type="entry name" value="CARDIOLIPIN SYNTHASE"/>
    <property type="match status" value="1"/>
</dbReference>
<dbReference type="GO" id="GO:0032049">
    <property type="term" value="P:cardiolipin biosynthetic process"/>
    <property type="evidence" value="ECO:0007669"/>
    <property type="project" value="UniProtKB-ARBA"/>
</dbReference>
<dbReference type="EMBL" id="CP038634">
    <property type="protein sequence ID" value="QBY51502.1"/>
    <property type="molecule type" value="Genomic_DNA"/>
</dbReference>
<dbReference type="Pfam" id="PF13091">
    <property type="entry name" value="PLDc_2"/>
    <property type="match status" value="2"/>
</dbReference>
<evidence type="ECO:0000313" key="3">
    <source>
        <dbReference type="Proteomes" id="UP000295294"/>
    </source>
</evidence>
<accession>A0A4V1BYE1</accession>
<evidence type="ECO:0000313" key="2">
    <source>
        <dbReference type="EMBL" id="QBY51502.1"/>
    </source>
</evidence>
<proteinExistence type="predicted"/>
<dbReference type="SMART" id="SM00155">
    <property type="entry name" value="PLDc"/>
    <property type="match status" value="2"/>
</dbReference>
<name>A0A4V1BYE1_9BURK</name>
<dbReference type="PROSITE" id="PS50035">
    <property type="entry name" value="PLD"/>
    <property type="match status" value="2"/>
</dbReference>
<sequence>MPLPTDAAFVPHHRLHASSLVLCCAALLGGCALPPLDNRTESTAITPAEAAATPLGRAIAAALAGHPGLSGIHPLNNAQAAFAARIHLARTAQRTLDVQYYIWRNDLTGTLLLEALHEAADRGVRVRLLLDDNGLSGMDELLAAMDAHPQAEVRIFNPFVLRQPKALNFLTDFRRLNRRMHNKSFTADGVATIIGGRNVGDEYFGATDGVLFADLDVIAIGPAAADVAHDFDRYWASASAYPVDRLVPPVSMERLDELAGNARAVEQNPAAAAYVAALREVPDVRHMLDGTLEFEWARARIVSDDPAKALGEAGRDTLVAHQLREILGEPQRELDLVSPYFVPSTAGTAYFSQLAEKGVAVRVLTNALEATDVAAVHSGYAKRRKALLEAGVDLYELRRSATPDKKENRAGPFGSSGSSLHAKTFGVDASRVFVGSFNFDPRSAHLNTELGFVIDSPALAGRIESTFATVVPEAAYQVKLDEQGKLYWLERRGNEVVRYDTEPNTSWWRRLGIWFLSILPIESML</sequence>
<dbReference type="RefSeq" id="WP_135703877.1">
    <property type="nucleotide sequence ID" value="NZ_CP038634.1"/>
</dbReference>
<dbReference type="STRING" id="1349762.GCA_001592245_04041"/>
<dbReference type="SUPFAM" id="SSF56024">
    <property type="entry name" value="Phospholipase D/nuclease"/>
    <property type="match status" value="2"/>
</dbReference>
<dbReference type="Proteomes" id="UP000295294">
    <property type="component" value="Chromosome 1"/>
</dbReference>
<dbReference type="Gene3D" id="3.30.870.10">
    <property type="entry name" value="Endonuclease Chain A"/>
    <property type="match status" value="2"/>
</dbReference>
<reference evidence="2 3" key="1">
    <citation type="submission" date="2019-03" db="EMBL/GenBank/DDBJ databases">
        <title>Efficiently degradation of phenoxyalkanoic acid herbicides by Cupriavidus oxalaticus strain X32.</title>
        <authorList>
            <person name="Sheng X."/>
        </authorList>
    </citation>
    <scope>NUCLEOTIDE SEQUENCE [LARGE SCALE GENOMIC DNA]</scope>
    <source>
        <strain evidence="2 3">X32</strain>
    </source>
</reference>
<feature type="domain" description="PLD phosphodiesterase" evidence="1">
    <location>
        <begin position="176"/>
        <end position="203"/>
    </location>
</feature>
<dbReference type="AlphaFoldDB" id="A0A4V1BYE1"/>
<dbReference type="CDD" id="cd09113">
    <property type="entry name" value="PLDc_ymdC_like_2"/>
    <property type="match status" value="1"/>
</dbReference>
<gene>
    <name evidence="2" type="ORF">E0W60_10455</name>
</gene>
<protein>
    <submittedName>
        <fullName evidence="2">Phospholipase D family protein</fullName>
    </submittedName>
</protein>
<dbReference type="InterPro" id="IPR001736">
    <property type="entry name" value="PLipase_D/transphosphatidylase"/>
</dbReference>
<dbReference type="InterPro" id="IPR025202">
    <property type="entry name" value="PLD-like_dom"/>
</dbReference>
<dbReference type="OrthoDB" id="9814092at2"/>
<feature type="domain" description="PLD phosphodiesterase" evidence="1">
    <location>
        <begin position="416"/>
        <end position="443"/>
    </location>
</feature>
<dbReference type="PANTHER" id="PTHR21248:SF12">
    <property type="entry name" value="CARDIOLIPIN SYNTHASE C"/>
    <property type="match status" value="1"/>
</dbReference>
<dbReference type="GO" id="GO:0030572">
    <property type="term" value="F:phosphatidyltransferase activity"/>
    <property type="evidence" value="ECO:0007669"/>
    <property type="project" value="UniProtKB-ARBA"/>
</dbReference>
<organism evidence="2 3">
    <name type="scientific">Cupriavidus oxalaticus</name>
    <dbReference type="NCBI Taxonomy" id="96344"/>
    <lineage>
        <taxon>Bacteria</taxon>
        <taxon>Pseudomonadati</taxon>
        <taxon>Pseudomonadota</taxon>
        <taxon>Betaproteobacteria</taxon>
        <taxon>Burkholderiales</taxon>
        <taxon>Burkholderiaceae</taxon>
        <taxon>Cupriavidus</taxon>
    </lineage>
</organism>
<dbReference type="CDD" id="cd09111">
    <property type="entry name" value="PLDc_ymdC_like_1"/>
    <property type="match status" value="1"/>
</dbReference>
<evidence type="ECO:0000259" key="1">
    <source>
        <dbReference type="PROSITE" id="PS50035"/>
    </source>
</evidence>
<dbReference type="KEGG" id="cox:E0W60_10455"/>